<dbReference type="Proteomes" id="UP001234178">
    <property type="component" value="Unassembled WGS sequence"/>
</dbReference>
<evidence type="ECO:0000313" key="2">
    <source>
        <dbReference type="Proteomes" id="UP001234178"/>
    </source>
</evidence>
<reference evidence="1 2" key="1">
    <citation type="journal article" date="2023" name="Nucleic Acids Res.">
        <title>The hologenome of Daphnia magna reveals possible DNA methylation and microbiome-mediated evolution of the host genome.</title>
        <authorList>
            <person name="Chaturvedi A."/>
            <person name="Li X."/>
            <person name="Dhandapani V."/>
            <person name="Marshall H."/>
            <person name="Kissane S."/>
            <person name="Cuenca-Cambronero M."/>
            <person name="Asole G."/>
            <person name="Calvet F."/>
            <person name="Ruiz-Romero M."/>
            <person name="Marangio P."/>
            <person name="Guigo R."/>
            <person name="Rago D."/>
            <person name="Mirbahai L."/>
            <person name="Eastwood N."/>
            <person name="Colbourne J.K."/>
            <person name="Zhou J."/>
            <person name="Mallon E."/>
            <person name="Orsini L."/>
        </authorList>
    </citation>
    <scope>NUCLEOTIDE SEQUENCE [LARGE SCALE GENOMIC DNA]</scope>
    <source>
        <strain evidence="1">LRV0_1</strain>
    </source>
</reference>
<evidence type="ECO:0000313" key="1">
    <source>
        <dbReference type="EMBL" id="KAK4006009.1"/>
    </source>
</evidence>
<dbReference type="EMBL" id="JAOYFB010000002">
    <property type="protein sequence ID" value="KAK4006009.1"/>
    <property type="molecule type" value="Genomic_DNA"/>
</dbReference>
<keyword evidence="2" id="KW-1185">Reference proteome</keyword>
<comment type="caution">
    <text evidence="1">The sequence shown here is derived from an EMBL/GenBank/DDBJ whole genome shotgun (WGS) entry which is preliminary data.</text>
</comment>
<accession>A0ABQ9YZJ7</accession>
<sequence>MYTHQQAGEKDFATFDQSAPNIKRKGGIGKLSYTLPDNGSMDLGVDPNVVSPTIDPADFCRAKNKKAFFIAHSTVLQYTSE</sequence>
<proteinExistence type="predicted"/>
<protein>
    <submittedName>
        <fullName evidence="1">Uncharacterized protein</fullName>
    </submittedName>
</protein>
<gene>
    <name evidence="1" type="ORF">OUZ56_011139</name>
</gene>
<name>A0ABQ9YZJ7_9CRUS</name>
<organism evidence="1 2">
    <name type="scientific">Daphnia magna</name>
    <dbReference type="NCBI Taxonomy" id="35525"/>
    <lineage>
        <taxon>Eukaryota</taxon>
        <taxon>Metazoa</taxon>
        <taxon>Ecdysozoa</taxon>
        <taxon>Arthropoda</taxon>
        <taxon>Crustacea</taxon>
        <taxon>Branchiopoda</taxon>
        <taxon>Diplostraca</taxon>
        <taxon>Cladocera</taxon>
        <taxon>Anomopoda</taxon>
        <taxon>Daphniidae</taxon>
        <taxon>Daphnia</taxon>
    </lineage>
</organism>